<evidence type="ECO:0000256" key="3">
    <source>
        <dbReference type="ARBA" id="ARBA00022989"/>
    </source>
</evidence>
<dbReference type="InterPro" id="IPR006480">
    <property type="entry name" value="Phage_holin_4_1"/>
</dbReference>
<evidence type="ECO:0000313" key="8">
    <source>
        <dbReference type="Proteomes" id="UP000365297"/>
    </source>
</evidence>
<dbReference type="GO" id="GO:0016020">
    <property type="term" value="C:membrane"/>
    <property type="evidence" value="ECO:0007669"/>
    <property type="project" value="UniProtKB-SubCell"/>
</dbReference>
<feature type="transmembrane region" description="Helical" evidence="6">
    <location>
        <begin position="64"/>
        <end position="84"/>
    </location>
</feature>
<evidence type="ECO:0000256" key="1">
    <source>
        <dbReference type="ARBA" id="ARBA00004141"/>
    </source>
</evidence>
<comment type="subcellular location">
    <subcellularLocation>
        <location evidence="1">Membrane</location>
        <topology evidence="1">Multi-pass membrane protein</topology>
    </subcellularLocation>
</comment>
<organism evidence="7 8">
    <name type="scientific">Listeria monocytogenes</name>
    <dbReference type="NCBI Taxonomy" id="1639"/>
    <lineage>
        <taxon>Bacteria</taxon>
        <taxon>Bacillati</taxon>
        <taxon>Bacillota</taxon>
        <taxon>Bacilli</taxon>
        <taxon>Bacillales</taxon>
        <taxon>Listeriaceae</taxon>
        <taxon>Listeria</taxon>
    </lineage>
</organism>
<evidence type="ECO:0000256" key="2">
    <source>
        <dbReference type="ARBA" id="ARBA00022692"/>
    </source>
</evidence>
<comment type="caution">
    <text evidence="7">The sequence shown here is derived from an EMBL/GenBank/DDBJ whole genome shotgun (WGS) entry which is preliminary data.</text>
</comment>
<evidence type="ECO:0008006" key="9">
    <source>
        <dbReference type="Google" id="ProtNLM"/>
    </source>
</evidence>
<dbReference type="Pfam" id="PF05105">
    <property type="entry name" value="Phage_holin_4_1"/>
    <property type="match status" value="1"/>
</dbReference>
<feature type="transmembrane region" description="Helical" evidence="6">
    <location>
        <begin position="22"/>
        <end position="43"/>
    </location>
</feature>
<evidence type="ECO:0000256" key="4">
    <source>
        <dbReference type="ARBA" id="ARBA00023136"/>
    </source>
</evidence>
<sequence>MDVNTMELVKPAVNFLFGEGKAVIHFLIFMIVLDLITGYMKAFSSKSKMSFKSSLNYVGLMKKLGIIIAVMVAATVDAVSVHIANGQLHVALIFTVAMIIMECLSVVENLEEVGVKVPLLTDLLHKMSNQITSKTEGKDDSNE</sequence>
<name>A0A9P1WUI7_LISMN</name>
<keyword evidence="2 6" id="KW-0812">Transmembrane</keyword>
<accession>A0A9P1WUI7</accession>
<protein>
    <recommendedName>
        <fullName evidence="9">Holin</fullName>
    </recommendedName>
</protein>
<dbReference type="Proteomes" id="UP000365297">
    <property type="component" value="Unassembled WGS sequence"/>
</dbReference>
<evidence type="ECO:0000256" key="6">
    <source>
        <dbReference type="SAM" id="Phobius"/>
    </source>
</evidence>
<proteinExistence type="inferred from homology"/>
<dbReference type="NCBIfam" id="TIGR01593">
    <property type="entry name" value="holin_tox_secr"/>
    <property type="match status" value="1"/>
</dbReference>
<dbReference type="AlphaFoldDB" id="A0A9P1WUI7"/>
<gene>
    <name evidence="7" type="ORF">ARY78_07230</name>
</gene>
<keyword evidence="3 6" id="KW-1133">Transmembrane helix</keyword>
<dbReference type="EMBL" id="AAAIXK010000003">
    <property type="protein sequence ID" value="EAC5550215.1"/>
    <property type="molecule type" value="Genomic_DNA"/>
</dbReference>
<reference evidence="7 8" key="1">
    <citation type="submission" date="2018-06" db="EMBL/GenBank/DDBJ databases">
        <authorList>
            <consortium name="GenomeTrakr: Next Generation Sequencing Network for Food Pathogen Tracability"/>
        </authorList>
    </citation>
    <scope>NUCLEOTIDE SEQUENCE [LARGE SCALE GENOMIC DNA]</scope>
    <source>
        <strain evidence="7 8">FDA00007096</strain>
    </source>
</reference>
<evidence type="ECO:0000313" key="7">
    <source>
        <dbReference type="EMBL" id="EAC5550215.1"/>
    </source>
</evidence>
<feature type="transmembrane region" description="Helical" evidence="6">
    <location>
        <begin position="90"/>
        <end position="107"/>
    </location>
</feature>
<comment type="similarity">
    <text evidence="5">Belongs to the bacteriophage holin family. Cp-1 holin subfamily.</text>
</comment>
<keyword evidence="4 6" id="KW-0472">Membrane</keyword>
<evidence type="ECO:0000256" key="5">
    <source>
        <dbReference type="ARBA" id="ARBA00023600"/>
    </source>
</evidence>